<dbReference type="CDD" id="cd03130">
    <property type="entry name" value="GATase1_CobB"/>
    <property type="match status" value="1"/>
</dbReference>
<dbReference type="InterPro" id="IPR029062">
    <property type="entry name" value="Class_I_gatase-like"/>
</dbReference>
<dbReference type="OrthoDB" id="9764035at2"/>
<sequence>MLSCPALLISAPASGQGKTSVTAAIARSARRRGWRVRVFKTGPDYLDPMVLERASGHVVYQLDLFMGGLDHCRGLLAEAARDADLILVEGVMGLFDGKPSSADLAAAFDLPVLVVLDASAMAQTFAALATGMARFRTDIHVAGVVANRIGSDAHARMVGEGLPDELPLIAALKRDATLSLPERHLGLVQALELPGLDQQLDRWADAWDAAEASAPATGRLLQAGGTPETSDLPKARDTSKNADVSKTEGLSKGGGVTETGGRGPLFGSQGRNLAAGRQPKEGHGEKGPPGACLALGEGGEDGVGSRGTGTGNGDSRTDGILDRPLQGRRIAIAKDACFSFIYPANIDLLKQLGAEVLTFSPIHGEDLPTCDALWLPGGYPELHAEVLRAHPRLFNDLRAHLHADRPLLAECGGMLALLDLLTDGEGQAHPMAGLMPGQAALQPRLAALGLQSIDWPEGELRGHTFHYSTMSTPLAPIAAARNPNAGRAAEALYAQGSLRASYIHHYFPSNPYAVASFFGGTAAPRLQPISPTTP</sequence>
<dbReference type="EMBL" id="NIOF01000001">
    <property type="protein sequence ID" value="OWQ93863.1"/>
    <property type="molecule type" value="Genomic_DNA"/>
</dbReference>
<protein>
    <submittedName>
        <fullName evidence="13">Cobyrinic acid a,c-diamide synthase</fullName>
    </submittedName>
</protein>
<organism evidence="13 14">
    <name type="scientific">Roseateles aquatilis</name>
    <dbReference type="NCBI Taxonomy" id="431061"/>
    <lineage>
        <taxon>Bacteria</taxon>
        <taxon>Pseudomonadati</taxon>
        <taxon>Pseudomonadota</taxon>
        <taxon>Betaproteobacteria</taxon>
        <taxon>Burkholderiales</taxon>
        <taxon>Sphaerotilaceae</taxon>
        <taxon>Roseateles</taxon>
    </lineage>
</organism>
<dbReference type="Gene3D" id="3.40.50.300">
    <property type="entry name" value="P-loop containing nucleotide triphosphate hydrolases"/>
    <property type="match status" value="1"/>
</dbReference>
<evidence type="ECO:0000256" key="10">
    <source>
        <dbReference type="SAM" id="MobiDB-lite"/>
    </source>
</evidence>
<dbReference type="GO" id="GO:0042242">
    <property type="term" value="F:cobyrinic acid a,c-diamide synthase activity"/>
    <property type="evidence" value="ECO:0007669"/>
    <property type="project" value="InterPro"/>
</dbReference>
<feature type="domain" description="CobQ/CobB/MinD/ParA nucleotide binding" evidence="11">
    <location>
        <begin position="9"/>
        <end position="185"/>
    </location>
</feature>
<feature type="compositionally biased region" description="Basic and acidic residues" evidence="10">
    <location>
        <begin position="231"/>
        <end position="246"/>
    </location>
</feature>
<dbReference type="GO" id="GO:0005524">
    <property type="term" value="F:ATP binding"/>
    <property type="evidence" value="ECO:0007669"/>
    <property type="project" value="UniProtKB-KW"/>
</dbReference>
<evidence type="ECO:0000256" key="5">
    <source>
        <dbReference type="ARBA" id="ARBA00022598"/>
    </source>
</evidence>
<keyword evidence="9" id="KW-0315">Glutamine amidotransferase</keyword>
<dbReference type="AlphaFoldDB" id="A0A246JMY8"/>
<dbReference type="PANTHER" id="PTHR43873">
    <property type="entry name" value="COBYRINATE A,C-DIAMIDE SYNTHASE"/>
    <property type="match status" value="1"/>
</dbReference>
<dbReference type="Pfam" id="PF07685">
    <property type="entry name" value="GATase_3"/>
    <property type="match status" value="1"/>
</dbReference>
<dbReference type="PROSITE" id="PS51274">
    <property type="entry name" value="GATASE_COBBQ"/>
    <property type="match status" value="1"/>
</dbReference>
<evidence type="ECO:0000259" key="11">
    <source>
        <dbReference type="Pfam" id="PF01656"/>
    </source>
</evidence>
<feature type="compositionally biased region" description="Gly residues" evidence="10">
    <location>
        <begin position="301"/>
        <end position="312"/>
    </location>
</feature>
<dbReference type="InterPro" id="IPR011698">
    <property type="entry name" value="GATase_3"/>
</dbReference>
<evidence type="ECO:0000313" key="14">
    <source>
        <dbReference type="Proteomes" id="UP000197468"/>
    </source>
</evidence>
<dbReference type="InterPro" id="IPR004484">
    <property type="entry name" value="CbiA/CobB_synth"/>
</dbReference>
<keyword evidence="6" id="KW-0547">Nucleotide-binding</keyword>
<feature type="domain" description="CobB/CobQ-like glutamine amidotransferase" evidence="12">
    <location>
        <begin position="329"/>
        <end position="510"/>
    </location>
</feature>
<comment type="similarity">
    <text evidence="3">Belongs to the CobB/CobQ family. CobQ subfamily.</text>
</comment>
<proteinExistence type="inferred from homology"/>
<comment type="pathway">
    <text evidence="2">Cofactor biosynthesis; adenosylcobalamin biosynthesis.</text>
</comment>
<comment type="cofactor">
    <cofactor evidence="1">
        <name>Mg(2+)</name>
        <dbReference type="ChEBI" id="CHEBI:18420"/>
    </cofactor>
</comment>
<evidence type="ECO:0000313" key="13">
    <source>
        <dbReference type="EMBL" id="OWQ93863.1"/>
    </source>
</evidence>
<dbReference type="PANTHER" id="PTHR43873:SF1">
    <property type="entry name" value="COBYRINATE A,C-DIAMIDE SYNTHASE"/>
    <property type="match status" value="1"/>
</dbReference>
<feature type="compositionally biased region" description="Gly residues" evidence="10">
    <location>
        <begin position="251"/>
        <end position="264"/>
    </location>
</feature>
<evidence type="ECO:0000256" key="7">
    <source>
        <dbReference type="ARBA" id="ARBA00022840"/>
    </source>
</evidence>
<feature type="region of interest" description="Disordered" evidence="10">
    <location>
        <begin position="216"/>
        <end position="321"/>
    </location>
</feature>
<evidence type="ECO:0000256" key="6">
    <source>
        <dbReference type="ARBA" id="ARBA00022741"/>
    </source>
</evidence>
<comment type="caution">
    <text evidence="13">The sequence shown here is derived from an EMBL/GenBank/DDBJ whole genome shotgun (WGS) entry which is preliminary data.</text>
</comment>
<dbReference type="GO" id="GO:0009236">
    <property type="term" value="P:cobalamin biosynthetic process"/>
    <property type="evidence" value="ECO:0007669"/>
    <property type="project" value="UniProtKB-KW"/>
</dbReference>
<keyword evidence="5" id="KW-0436">Ligase</keyword>
<dbReference type="Gene3D" id="3.40.50.880">
    <property type="match status" value="1"/>
</dbReference>
<dbReference type="InterPro" id="IPR027417">
    <property type="entry name" value="P-loop_NTPase"/>
</dbReference>
<dbReference type="SUPFAM" id="SSF52540">
    <property type="entry name" value="P-loop containing nucleoside triphosphate hydrolases"/>
    <property type="match status" value="1"/>
</dbReference>
<dbReference type="Proteomes" id="UP000197468">
    <property type="component" value="Unassembled WGS sequence"/>
</dbReference>
<dbReference type="SUPFAM" id="SSF52317">
    <property type="entry name" value="Class I glutamine amidotransferase-like"/>
    <property type="match status" value="1"/>
</dbReference>
<reference evidence="13 14" key="1">
    <citation type="journal article" date="2008" name="Int. J. Syst. Evol. Microbiol.">
        <title>Description of Roseateles aquatilis sp. nov. and Roseateles terrae sp. nov., in the class Betaproteobacteria, and emended description of the genus Roseateles.</title>
        <authorList>
            <person name="Gomila M."/>
            <person name="Bowien B."/>
            <person name="Falsen E."/>
            <person name="Moore E.R."/>
            <person name="Lalucat J."/>
        </authorList>
    </citation>
    <scope>NUCLEOTIDE SEQUENCE [LARGE SCALE GENOMIC DNA]</scope>
    <source>
        <strain evidence="13 14">CCUG 48205</strain>
    </source>
</reference>
<dbReference type="RefSeq" id="WP_088383208.1">
    <property type="nucleotide sequence ID" value="NZ_NIOF01000001.1"/>
</dbReference>
<evidence type="ECO:0000256" key="3">
    <source>
        <dbReference type="ARBA" id="ARBA00006205"/>
    </source>
</evidence>
<evidence type="ECO:0000256" key="4">
    <source>
        <dbReference type="ARBA" id="ARBA00022573"/>
    </source>
</evidence>
<evidence type="ECO:0000256" key="8">
    <source>
        <dbReference type="ARBA" id="ARBA00022842"/>
    </source>
</evidence>
<evidence type="ECO:0000256" key="2">
    <source>
        <dbReference type="ARBA" id="ARBA00004953"/>
    </source>
</evidence>
<evidence type="ECO:0000256" key="9">
    <source>
        <dbReference type="ARBA" id="ARBA00022962"/>
    </source>
</evidence>
<dbReference type="InterPro" id="IPR002586">
    <property type="entry name" value="CobQ/CobB/MinD/ParA_Nub-bd_dom"/>
</dbReference>
<keyword evidence="4" id="KW-0169">Cobalamin biosynthesis</keyword>
<evidence type="ECO:0000259" key="12">
    <source>
        <dbReference type="Pfam" id="PF07685"/>
    </source>
</evidence>
<keyword evidence="7" id="KW-0067">ATP-binding</keyword>
<keyword evidence="14" id="KW-1185">Reference proteome</keyword>
<evidence type="ECO:0000256" key="1">
    <source>
        <dbReference type="ARBA" id="ARBA00001946"/>
    </source>
</evidence>
<accession>A0A246JMY8</accession>
<gene>
    <name evidence="13" type="ORF">CDN99_05380</name>
</gene>
<name>A0A246JMY8_9BURK</name>
<dbReference type="Pfam" id="PF01656">
    <property type="entry name" value="CbiA"/>
    <property type="match status" value="1"/>
</dbReference>
<keyword evidence="8" id="KW-0460">Magnesium</keyword>
<dbReference type="NCBIfam" id="NF002204">
    <property type="entry name" value="PRK01077.1"/>
    <property type="match status" value="1"/>
</dbReference>